<keyword evidence="1" id="KW-1133">Transmembrane helix</keyword>
<keyword evidence="3" id="KW-1185">Reference proteome</keyword>
<evidence type="ECO:0000313" key="3">
    <source>
        <dbReference type="Proteomes" id="UP001642540"/>
    </source>
</evidence>
<protein>
    <submittedName>
        <fullName evidence="2">Uncharacterized protein</fullName>
    </submittedName>
</protein>
<accession>A0ABP1RXG1</accession>
<feature type="transmembrane region" description="Helical" evidence="1">
    <location>
        <begin position="15"/>
        <end position="33"/>
    </location>
</feature>
<comment type="caution">
    <text evidence="2">The sequence shown here is derived from an EMBL/GenBank/DDBJ whole genome shotgun (WGS) entry which is preliminary data.</text>
</comment>
<name>A0ABP1RXG1_9HEXA</name>
<feature type="transmembrane region" description="Helical" evidence="1">
    <location>
        <begin position="66"/>
        <end position="88"/>
    </location>
</feature>
<evidence type="ECO:0000256" key="1">
    <source>
        <dbReference type="SAM" id="Phobius"/>
    </source>
</evidence>
<gene>
    <name evidence="2" type="ORF">ODALV1_LOCUS27090</name>
</gene>
<feature type="transmembrane region" description="Helical" evidence="1">
    <location>
        <begin position="139"/>
        <end position="167"/>
    </location>
</feature>
<dbReference type="EMBL" id="CAXLJM020000119">
    <property type="protein sequence ID" value="CAL8137805.1"/>
    <property type="molecule type" value="Genomic_DNA"/>
</dbReference>
<feature type="transmembrane region" description="Helical" evidence="1">
    <location>
        <begin position="100"/>
        <end position="119"/>
    </location>
</feature>
<sequence length="178" mass="20214">MNFDYAKTYTGKGKILIIILGILINIFGLFSYYDSHWKKINENNWNDLSEWDREGRDVPSITTEKYFVFMIIACFILSLFSLGVSMLIDMTRGRKKLVDLGYHGLSALLLLIAGVLYISSAHRIGQLNLYWKDKSYMKLWLPIKIFAGVLAGIQAVTYGVVAVLIFIGGTRHPVRVQA</sequence>
<dbReference type="Proteomes" id="UP001642540">
    <property type="component" value="Unassembled WGS sequence"/>
</dbReference>
<organism evidence="2 3">
    <name type="scientific">Orchesella dallaii</name>
    <dbReference type="NCBI Taxonomy" id="48710"/>
    <lineage>
        <taxon>Eukaryota</taxon>
        <taxon>Metazoa</taxon>
        <taxon>Ecdysozoa</taxon>
        <taxon>Arthropoda</taxon>
        <taxon>Hexapoda</taxon>
        <taxon>Collembola</taxon>
        <taxon>Entomobryomorpha</taxon>
        <taxon>Entomobryoidea</taxon>
        <taxon>Orchesellidae</taxon>
        <taxon>Orchesellinae</taxon>
        <taxon>Orchesella</taxon>
    </lineage>
</organism>
<evidence type="ECO:0000313" key="2">
    <source>
        <dbReference type="EMBL" id="CAL8137805.1"/>
    </source>
</evidence>
<keyword evidence="1" id="KW-0812">Transmembrane</keyword>
<proteinExistence type="predicted"/>
<reference evidence="2 3" key="1">
    <citation type="submission" date="2024-08" db="EMBL/GenBank/DDBJ databases">
        <authorList>
            <person name="Cucini C."/>
            <person name="Frati F."/>
        </authorList>
    </citation>
    <scope>NUCLEOTIDE SEQUENCE [LARGE SCALE GENOMIC DNA]</scope>
</reference>
<keyword evidence="1" id="KW-0472">Membrane</keyword>